<protein>
    <recommendedName>
        <fullName evidence="3 10">Autophagy-related protein 9</fullName>
    </recommendedName>
</protein>
<evidence type="ECO:0000256" key="1">
    <source>
        <dbReference type="ARBA" id="ARBA00004511"/>
    </source>
</evidence>
<evidence type="ECO:0000256" key="3">
    <source>
        <dbReference type="ARBA" id="ARBA00018074"/>
    </source>
</evidence>
<evidence type="ECO:0000256" key="6">
    <source>
        <dbReference type="ARBA" id="ARBA00022989"/>
    </source>
</evidence>
<keyword evidence="7 10" id="KW-0072">Autophagy</keyword>
<evidence type="ECO:0000256" key="9">
    <source>
        <dbReference type="ARBA" id="ARBA00023136"/>
    </source>
</evidence>
<evidence type="ECO:0000313" key="12">
    <source>
        <dbReference type="EMBL" id="KAJ8313507.1"/>
    </source>
</evidence>
<feature type="region of interest" description="Disordered" evidence="11">
    <location>
        <begin position="169"/>
        <end position="206"/>
    </location>
</feature>
<comment type="subcellular location">
    <subcellularLocation>
        <location evidence="1 10">Preautophagosomal structure membrane</location>
        <topology evidence="1 10">Multi-pass membrane protein</topology>
    </subcellularLocation>
</comment>
<gene>
    <name evidence="12" type="ORF">KUTeg_008068</name>
</gene>
<dbReference type="EMBL" id="JARBDR010000342">
    <property type="protein sequence ID" value="KAJ8313507.1"/>
    <property type="molecule type" value="Genomic_DNA"/>
</dbReference>
<keyword evidence="5" id="KW-0812">Transmembrane</keyword>
<dbReference type="Pfam" id="PF04109">
    <property type="entry name" value="ATG9"/>
    <property type="match status" value="1"/>
</dbReference>
<comment type="similarity">
    <text evidence="2 10">Belongs to the ATG9 family.</text>
</comment>
<dbReference type="PANTHER" id="PTHR13038:SF10">
    <property type="entry name" value="AUTOPHAGY-RELATED PROTEIN 9"/>
    <property type="match status" value="1"/>
</dbReference>
<keyword evidence="6" id="KW-1133">Transmembrane helix</keyword>
<comment type="function">
    <text evidence="10">Phospholipid scramblase involved in autophagy. Cycles between the preautophagosomal structure/phagophore assembly site (PAS) and the cytoplasmic vesicle pool and supplies membrane for the growing autophagosome. Lipid scramblase activity plays a key role in preautophagosomal structure/phagophore assembly by distributing the phospholipids that arrive through ATG2 from the cytoplasmic to the luminal leaflet of the bilayer, thereby driving autophagosomal membrane expansion.</text>
</comment>
<keyword evidence="8 10" id="KW-0445">Lipid transport</keyword>
<keyword evidence="9" id="KW-0472">Membrane</keyword>
<dbReference type="PANTHER" id="PTHR13038">
    <property type="entry name" value="APG9 AUTOPHAGY 9"/>
    <property type="match status" value="1"/>
</dbReference>
<dbReference type="Proteomes" id="UP001217089">
    <property type="component" value="Unassembled WGS sequence"/>
</dbReference>
<keyword evidence="13" id="KW-1185">Reference proteome</keyword>
<evidence type="ECO:0000256" key="11">
    <source>
        <dbReference type="SAM" id="MobiDB-lite"/>
    </source>
</evidence>
<comment type="caution">
    <text evidence="12">The sequence shown here is derived from an EMBL/GenBank/DDBJ whole genome shotgun (WGS) entry which is preliminary data.</text>
</comment>
<feature type="compositionally biased region" description="Basic and acidic residues" evidence="11">
    <location>
        <begin position="304"/>
        <end position="325"/>
    </location>
</feature>
<sequence length="325" mass="36641">MLMKNILAQIHYMPDSWKGNAHTHTVRNQFALLFQYKVVYIIEELFSPLITPVILCFFVRHKALEIVDFFRNFTVDVVGVGDVCSFAQMDIRKHGHPDVIISKLNKDIRESKWIYPSIHVSLWAQNTTTDANQYHQTEDGKAELSLMHFHYTSLASSIAAQSTFLQPSTHGSVAPHASTSGGAGVHNRLRGGISHHEGPINPNTGFFNSMNTSGSFHGSTSGIYSVGQRPYYDEGTLELLSHDMSFSALYLHEHQYRKSRGLSGYDNIDDIRARTLWRQDSNQTTVSHMPDIQETPQEDEEKEGEITRKEGEATGSKKENVTKSI</sequence>
<feature type="region of interest" description="Disordered" evidence="11">
    <location>
        <begin position="281"/>
        <end position="325"/>
    </location>
</feature>
<evidence type="ECO:0000256" key="5">
    <source>
        <dbReference type="ARBA" id="ARBA00022692"/>
    </source>
</evidence>
<evidence type="ECO:0000256" key="2">
    <source>
        <dbReference type="ARBA" id="ARBA00006185"/>
    </source>
</evidence>
<accession>A0ABQ9F814</accession>
<proteinExistence type="inferred from homology"/>
<keyword evidence="4 10" id="KW-0813">Transport</keyword>
<organism evidence="12 13">
    <name type="scientific">Tegillarca granosa</name>
    <name type="common">Malaysian cockle</name>
    <name type="synonym">Anadara granosa</name>
    <dbReference type="NCBI Taxonomy" id="220873"/>
    <lineage>
        <taxon>Eukaryota</taxon>
        <taxon>Metazoa</taxon>
        <taxon>Spiralia</taxon>
        <taxon>Lophotrochozoa</taxon>
        <taxon>Mollusca</taxon>
        <taxon>Bivalvia</taxon>
        <taxon>Autobranchia</taxon>
        <taxon>Pteriomorphia</taxon>
        <taxon>Arcoida</taxon>
        <taxon>Arcoidea</taxon>
        <taxon>Arcidae</taxon>
        <taxon>Tegillarca</taxon>
    </lineage>
</organism>
<dbReference type="InterPro" id="IPR007241">
    <property type="entry name" value="Autophagy-rel_prot_9"/>
</dbReference>
<name>A0ABQ9F814_TEGGR</name>
<evidence type="ECO:0000256" key="7">
    <source>
        <dbReference type="ARBA" id="ARBA00023006"/>
    </source>
</evidence>
<reference evidence="12 13" key="1">
    <citation type="submission" date="2022-12" db="EMBL/GenBank/DDBJ databases">
        <title>Chromosome-level genome of Tegillarca granosa.</title>
        <authorList>
            <person name="Kim J."/>
        </authorList>
    </citation>
    <scope>NUCLEOTIDE SEQUENCE [LARGE SCALE GENOMIC DNA]</scope>
    <source>
        <strain evidence="12">Teg-2019</strain>
        <tissue evidence="12">Adductor muscle</tissue>
    </source>
</reference>
<evidence type="ECO:0000256" key="10">
    <source>
        <dbReference type="RuleBase" id="RU364027"/>
    </source>
</evidence>
<evidence type="ECO:0000313" key="13">
    <source>
        <dbReference type="Proteomes" id="UP001217089"/>
    </source>
</evidence>
<evidence type="ECO:0000256" key="8">
    <source>
        <dbReference type="ARBA" id="ARBA00023055"/>
    </source>
</evidence>
<evidence type="ECO:0000256" key="4">
    <source>
        <dbReference type="ARBA" id="ARBA00022448"/>
    </source>
</evidence>